<dbReference type="EMBL" id="CP073767">
    <property type="protein sequence ID" value="UWZ58426.1"/>
    <property type="molecule type" value="Genomic_DNA"/>
</dbReference>
<accession>A0A9Q9IMV1</accession>
<dbReference type="KEGG" id="daur:Daura_20960"/>
<organism evidence="3 4">
    <name type="scientific">Dactylosporangium aurantiacum</name>
    <dbReference type="NCBI Taxonomy" id="35754"/>
    <lineage>
        <taxon>Bacteria</taxon>
        <taxon>Bacillati</taxon>
        <taxon>Actinomycetota</taxon>
        <taxon>Actinomycetes</taxon>
        <taxon>Micromonosporales</taxon>
        <taxon>Micromonosporaceae</taxon>
        <taxon>Dactylosporangium</taxon>
    </lineage>
</organism>
<dbReference type="PRINTS" id="PR00420">
    <property type="entry name" value="RNGMNOXGNASE"/>
</dbReference>
<dbReference type="InterPro" id="IPR050631">
    <property type="entry name" value="PheA/TfdB_FAD_monoxygenase"/>
</dbReference>
<keyword evidence="3" id="KW-0503">Monooxygenase</keyword>
<feature type="domain" description="FAD-binding" evidence="2">
    <location>
        <begin position="17"/>
        <end position="187"/>
    </location>
</feature>
<evidence type="ECO:0000313" key="3">
    <source>
        <dbReference type="EMBL" id="UWZ58426.1"/>
    </source>
</evidence>
<dbReference type="Gene3D" id="3.50.50.60">
    <property type="entry name" value="FAD/NAD(P)-binding domain"/>
    <property type="match status" value="2"/>
</dbReference>
<name>A0A9Q9IMV1_9ACTN</name>
<proteinExistence type="predicted"/>
<protein>
    <submittedName>
        <fullName evidence="3">FAD-dependent monooxygenase</fullName>
    </submittedName>
</protein>
<sequence length="414" mass="44604">MTAFQGGGAMSAEILDAEVCVVGAGPAGLTLALQLARAGRDVVVLEAARHFNRTFRGESISPDSVWLLDELGLLDRLAGAYLPIERLEVSDGGRRVFGVEFAELPYRFPGPIELPQPALLAALAEEAARHPGFLLRTRCTAVSLLRDGGTVTGVRANGPDGPVEVRARLTVGADGRFSKVRQMAGLDGGHTPLERDVVWFRLPRPPGWDPAALRVRLDGGRHGLFLPTFPDDIRVGLNIAKGGLKALRAQGLDALHRRVDALAPELAGPVRAAVPTWSDTTLLDIFTTEPPEWGRPGLVLIGDAAHTLSPILGQGVNHAVIDAVTLAALVPDAGPDVHRLLRLRRQEPVRRARTLQLRQERAFALSAPPAVALRRALYRLVDRRPATKHRILAGAFFQLQPRLAAPLRDLVPVA</sequence>
<evidence type="ECO:0000259" key="2">
    <source>
        <dbReference type="Pfam" id="PF01494"/>
    </source>
</evidence>
<evidence type="ECO:0000256" key="1">
    <source>
        <dbReference type="ARBA" id="ARBA00023002"/>
    </source>
</evidence>
<dbReference type="SUPFAM" id="SSF51905">
    <property type="entry name" value="FAD/NAD(P)-binding domain"/>
    <property type="match status" value="1"/>
</dbReference>
<evidence type="ECO:0000313" key="4">
    <source>
        <dbReference type="Proteomes" id="UP001058003"/>
    </source>
</evidence>
<dbReference type="Pfam" id="PF01494">
    <property type="entry name" value="FAD_binding_3"/>
    <property type="match status" value="2"/>
</dbReference>
<dbReference type="PANTHER" id="PTHR43476:SF5">
    <property type="entry name" value="FAD-DEPENDENT MONOOXYGENASE"/>
    <property type="match status" value="1"/>
</dbReference>
<dbReference type="PANTHER" id="PTHR43476">
    <property type="entry name" value="3-(3-HYDROXY-PHENYL)PROPIONATE/3-HYDROXYCINNAMIC ACID HYDROXYLASE"/>
    <property type="match status" value="1"/>
</dbReference>
<keyword evidence="1" id="KW-0560">Oxidoreductase</keyword>
<reference evidence="3" key="1">
    <citation type="submission" date="2021-04" db="EMBL/GenBank/DDBJ databases">
        <title>Dactylosporangium aurantiacum NRRL B-8018 full assembly.</title>
        <authorList>
            <person name="Hartkoorn R.C."/>
            <person name="Beaudoing E."/>
            <person name="Hot D."/>
        </authorList>
    </citation>
    <scope>NUCLEOTIDE SEQUENCE</scope>
    <source>
        <strain evidence="3">NRRL B-8018</strain>
    </source>
</reference>
<gene>
    <name evidence="3" type="ORF">Daura_20960</name>
</gene>
<dbReference type="AlphaFoldDB" id="A0A9Q9IMV1"/>
<keyword evidence="4" id="KW-1185">Reference proteome</keyword>
<dbReference type="GO" id="GO:0004497">
    <property type="term" value="F:monooxygenase activity"/>
    <property type="evidence" value="ECO:0007669"/>
    <property type="project" value="UniProtKB-KW"/>
</dbReference>
<dbReference type="InterPro" id="IPR002938">
    <property type="entry name" value="FAD-bd"/>
</dbReference>
<dbReference type="Proteomes" id="UP001058003">
    <property type="component" value="Chromosome"/>
</dbReference>
<dbReference type="InterPro" id="IPR036188">
    <property type="entry name" value="FAD/NAD-bd_sf"/>
</dbReference>
<feature type="domain" description="FAD-binding" evidence="2">
    <location>
        <begin position="295"/>
        <end position="327"/>
    </location>
</feature>
<dbReference type="GO" id="GO:0071949">
    <property type="term" value="F:FAD binding"/>
    <property type="evidence" value="ECO:0007669"/>
    <property type="project" value="InterPro"/>
</dbReference>